<comment type="caution">
    <text evidence="10">The sequence shown here is derived from an EMBL/GenBank/DDBJ whole genome shotgun (WGS) entry which is preliminary data.</text>
</comment>
<dbReference type="AlphaFoldDB" id="A0A4R6U666"/>
<sequence length="498" mass="53001">MNHWIMIPVILPLLLGAVLAWLSDERATLQRRLSLAGSLALLAVSLLLMQTANQEQVQIYSLGNWSAPFGIVLVLDRLSALMVLTTAVLAALVNGYACAGDDKRGRYFHALFQFQIAGICGAFLTGDLFNLFVFFEILLIASYALLLHGGGSQRLRSAVHYVVLNLVGSTLFLLGAGLVYGISGTLNMADIARFVQQAEGDSLYLMHAAGWILILVFGLKAALLPLHFWLPRAYASATAPVAALFAVMTKVGLYAILRFVTLIYAAEADAASAFDLDLLFAIALLTLLLGALGAFAADTLHSMLAWLVLVSVGTLLAGISLASEQSIAASLYYLLHSTWGIAGMFLLADLIARQRGKLAARLRTGPPLLTPARLGALFFVGAIATAGLPPFSGFIGKLSLLQSASGPYAAWLWPALLLAGFVVIVALSRAGSQLFWQQGSPLPEPVEPLQPVRFATALLLTGSAVLLLVAAGPVLDYCLTTAQQLLQPELYLKQLEGG</sequence>
<feature type="transmembrane region" description="Helical" evidence="8">
    <location>
        <begin position="6"/>
        <end position="23"/>
    </location>
</feature>
<reference evidence="10 11" key="1">
    <citation type="submission" date="2019-03" db="EMBL/GenBank/DDBJ databases">
        <title>Genomic Encyclopedia of Type Strains, Phase IV (KMG-IV): sequencing the most valuable type-strain genomes for metagenomic binning, comparative biology and taxonomic classification.</title>
        <authorList>
            <person name="Goeker M."/>
        </authorList>
    </citation>
    <scope>NUCLEOTIDE SEQUENCE [LARGE SCALE GENOMIC DNA]</scope>
    <source>
        <strain evidence="10 11">DSM 28679</strain>
    </source>
</reference>
<dbReference type="NCBIfam" id="NF009309">
    <property type="entry name" value="PRK12666.1"/>
    <property type="match status" value="1"/>
</dbReference>
<dbReference type="PRINTS" id="PR01437">
    <property type="entry name" value="NUOXDRDTASE4"/>
</dbReference>
<keyword evidence="6 8" id="KW-0472">Membrane</keyword>
<feature type="transmembrane region" description="Helical" evidence="8">
    <location>
        <begin position="372"/>
        <end position="391"/>
    </location>
</feature>
<name>A0A4R6U666_9GAMM</name>
<feature type="transmembrane region" description="Helical" evidence="8">
    <location>
        <begin position="278"/>
        <end position="297"/>
    </location>
</feature>
<evidence type="ECO:0000313" key="10">
    <source>
        <dbReference type="EMBL" id="TDQ40015.1"/>
    </source>
</evidence>
<evidence type="ECO:0000256" key="1">
    <source>
        <dbReference type="ARBA" id="ARBA00004651"/>
    </source>
</evidence>
<feature type="transmembrane region" description="Helical" evidence="8">
    <location>
        <begin position="242"/>
        <end position="266"/>
    </location>
</feature>
<dbReference type="InterPro" id="IPR050586">
    <property type="entry name" value="CPA3_Na-H_Antiporter_D"/>
</dbReference>
<feature type="transmembrane region" description="Helical" evidence="8">
    <location>
        <begin position="72"/>
        <end position="95"/>
    </location>
</feature>
<dbReference type="Proteomes" id="UP000294575">
    <property type="component" value="Unassembled WGS sequence"/>
</dbReference>
<feature type="transmembrane region" description="Helical" evidence="8">
    <location>
        <begin position="131"/>
        <end position="149"/>
    </location>
</feature>
<keyword evidence="3" id="KW-1003">Cell membrane</keyword>
<feature type="transmembrane region" description="Helical" evidence="8">
    <location>
        <begin position="35"/>
        <end position="52"/>
    </location>
</feature>
<evidence type="ECO:0000256" key="2">
    <source>
        <dbReference type="ARBA" id="ARBA00005346"/>
    </source>
</evidence>
<dbReference type="GO" id="GO:0005886">
    <property type="term" value="C:plasma membrane"/>
    <property type="evidence" value="ECO:0007669"/>
    <property type="project" value="UniProtKB-SubCell"/>
</dbReference>
<dbReference type="PANTHER" id="PTHR42703:SF1">
    <property type="entry name" value="NA(+)_H(+) ANTIPORTER SUBUNIT D1"/>
    <property type="match status" value="1"/>
</dbReference>
<evidence type="ECO:0000256" key="8">
    <source>
        <dbReference type="SAM" id="Phobius"/>
    </source>
</evidence>
<evidence type="ECO:0000256" key="7">
    <source>
        <dbReference type="RuleBase" id="RU000320"/>
    </source>
</evidence>
<evidence type="ECO:0000313" key="11">
    <source>
        <dbReference type="Proteomes" id="UP000294575"/>
    </source>
</evidence>
<feature type="transmembrane region" description="Helical" evidence="8">
    <location>
        <begin position="411"/>
        <end position="431"/>
    </location>
</feature>
<gene>
    <name evidence="10" type="ORF">DFQ45_101147</name>
</gene>
<keyword evidence="5 8" id="KW-1133">Transmembrane helix</keyword>
<dbReference type="EMBL" id="SNYK01000001">
    <property type="protein sequence ID" value="TDQ40015.1"/>
    <property type="molecule type" value="Genomic_DNA"/>
</dbReference>
<dbReference type="RefSeq" id="WP_101496726.1">
    <property type="nucleotide sequence ID" value="NZ_LNJZ01000007.1"/>
</dbReference>
<dbReference type="Pfam" id="PF00361">
    <property type="entry name" value="Proton_antipo_M"/>
    <property type="match status" value="1"/>
</dbReference>
<organism evidence="10 11">
    <name type="scientific">Thiopseudomonas denitrificans</name>
    <dbReference type="NCBI Taxonomy" id="1501432"/>
    <lineage>
        <taxon>Bacteria</taxon>
        <taxon>Pseudomonadati</taxon>
        <taxon>Pseudomonadota</taxon>
        <taxon>Gammaproteobacteria</taxon>
        <taxon>Pseudomonadales</taxon>
        <taxon>Pseudomonadaceae</taxon>
        <taxon>Thiopseudomonas</taxon>
    </lineage>
</organism>
<feature type="transmembrane region" description="Helical" evidence="8">
    <location>
        <begin position="161"/>
        <end position="183"/>
    </location>
</feature>
<protein>
    <submittedName>
        <fullName evidence="10">Multisubunit potassium/proton antiporter PhaD subunit</fullName>
    </submittedName>
</protein>
<dbReference type="InterPro" id="IPR001750">
    <property type="entry name" value="ND/Mrp_TM"/>
</dbReference>
<feature type="transmembrane region" description="Helical" evidence="8">
    <location>
        <begin position="203"/>
        <end position="230"/>
    </location>
</feature>
<feature type="transmembrane region" description="Helical" evidence="8">
    <location>
        <begin position="304"/>
        <end position="323"/>
    </location>
</feature>
<feature type="domain" description="NADH:quinone oxidoreductase/Mrp antiporter transmembrane" evidence="9">
    <location>
        <begin position="126"/>
        <end position="415"/>
    </location>
</feature>
<evidence type="ECO:0000256" key="6">
    <source>
        <dbReference type="ARBA" id="ARBA00023136"/>
    </source>
</evidence>
<feature type="transmembrane region" description="Helical" evidence="8">
    <location>
        <begin position="329"/>
        <end position="351"/>
    </location>
</feature>
<comment type="similarity">
    <text evidence="2">Belongs to the CPA3 antiporters (TC 2.A.63) subunit D family.</text>
</comment>
<evidence type="ECO:0000256" key="4">
    <source>
        <dbReference type="ARBA" id="ARBA00022692"/>
    </source>
</evidence>
<dbReference type="GO" id="GO:0008137">
    <property type="term" value="F:NADH dehydrogenase (ubiquinone) activity"/>
    <property type="evidence" value="ECO:0007669"/>
    <property type="project" value="InterPro"/>
</dbReference>
<proteinExistence type="inferred from homology"/>
<evidence type="ECO:0000256" key="3">
    <source>
        <dbReference type="ARBA" id="ARBA00022475"/>
    </source>
</evidence>
<dbReference type="GO" id="GO:0042773">
    <property type="term" value="P:ATP synthesis coupled electron transport"/>
    <property type="evidence" value="ECO:0007669"/>
    <property type="project" value="InterPro"/>
</dbReference>
<dbReference type="OrthoDB" id="9768329at2"/>
<accession>A0A4R6U666</accession>
<keyword evidence="4 7" id="KW-0812">Transmembrane</keyword>
<feature type="transmembrane region" description="Helical" evidence="8">
    <location>
        <begin position="107"/>
        <end position="125"/>
    </location>
</feature>
<dbReference type="PANTHER" id="PTHR42703">
    <property type="entry name" value="NADH DEHYDROGENASE"/>
    <property type="match status" value="1"/>
</dbReference>
<dbReference type="InterPro" id="IPR003918">
    <property type="entry name" value="NADH_UbQ_OxRdtase"/>
</dbReference>
<comment type="subcellular location">
    <subcellularLocation>
        <location evidence="1">Cell membrane</location>
        <topology evidence="1">Multi-pass membrane protein</topology>
    </subcellularLocation>
    <subcellularLocation>
        <location evidence="7">Membrane</location>
        <topology evidence="7">Multi-pass membrane protein</topology>
    </subcellularLocation>
</comment>
<keyword evidence="11" id="KW-1185">Reference proteome</keyword>
<evidence type="ECO:0000259" key="9">
    <source>
        <dbReference type="Pfam" id="PF00361"/>
    </source>
</evidence>
<evidence type="ECO:0000256" key="5">
    <source>
        <dbReference type="ARBA" id="ARBA00022989"/>
    </source>
</evidence>